<organism evidence="2 3">
    <name type="scientific">Heterorhabditis bacteriophora</name>
    <name type="common">Entomopathogenic nematode worm</name>
    <dbReference type="NCBI Taxonomy" id="37862"/>
    <lineage>
        <taxon>Eukaryota</taxon>
        <taxon>Metazoa</taxon>
        <taxon>Ecdysozoa</taxon>
        <taxon>Nematoda</taxon>
        <taxon>Chromadorea</taxon>
        <taxon>Rhabditida</taxon>
        <taxon>Rhabditina</taxon>
        <taxon>Rhabditomorpha</taxon>
        <taxon>Strongyloidea</taxon>
        <taxon>Heterorhabditidae</taxon>
        <taxon>Heterorhabditis</taxon>
    </lineage>
</organism>
<keyword evidence="1" id="KW-1133">Transmembrane helix</keyword>
<evidence type="ECO:0000313" key="3">
    <source>
        <dbReference type="WBParaSite" id="Hba_11431"/>
    </source>
</evidence>
<reference evidence="3" key="1">
    <citation type="submission" date="2016-11" db="UniProtKB">
        <authorList>
            <consortium name="WormBaseParasite"/>
        </authorList>
    </citation>
    <scope>IDENTIFICATION</scope>
</reference>
<accession>A0A1I7X1U5</accession>
<keyword evidence="2" id="KW-1185">Reference proteome</keyword>
<sequence>MTIAVSLNQKPQDSVEDNPFLRGSTVRRIVYCLYITVVAISAVVLYLFPTNFVLIGFIIFQLLLLLSLYPLVKIILMTEENHLFWDSDGLRWEQRRSTTYDDPFTTAPVKAQSHLPTEFFSYSFI</sequence>
<name>A0A1I7X1U5_HETBA</name>
<proteinExistence type="predicted"/>
<dbReference type="WBParaSite" id="Hba_11431">
    <property type="protein sequence ID" value="Hba_11431"/>
    <property type="gene ID" value="Hba_11431"/>
</dbReference>
<protein>
    <submittedName>
        <fullName evidence="3">Inner membrane protein</fullName>
    </submittedName>
</protein>
<feature type="transmembrane region" description="Helical" evidence="1">
    <location>
        <begin position="29"/>
        <end position="48"/>
    </location>
</feature>
<feature type="transmembrane region" description="Helical" evidence="1">
    <location>
        <begin position="54"/>
        <end position="72"/>
    </location>
</feature>
<dbReference type="AlphaFoldDB" id="A0A1I7X1U5"/>
<keyword evidence="1" id="KW-0472">Membrane</keyword>
<dbReference type="Proteomes" id="UP000095283">
    <property type="component" value="Unplaced"/>
</dbReference>
<keyword evidence="1" id="KW-0812">Transmembrane</keyword>
<evidence type="ECO:0000256" key="1">
    <source>
        <dbReference type="SAM" id="Phobius"/>
    </source>
</evidence>
<evidence type="ECO:0000313" key="2">
    <source>
        <dbReference type="Proteomes" id="UP000095283"/>
    </source>
</evidence>